<evidence type="ECO:0000256" key="2">
    <source>
        <dbReference type="ARBA" id="ARBA00022737"/>
    </source>
</evidence>
<gene>
    <name evidence="4" type="primary">sseA1</name>
    <name evidence="4" type="ORF">CKALI_01450</name>
</gene>
<dbReference type="EMBL" id="CP046452">
    <property type="protein sequence ID" value="QGU01189.1"/>
    <property type="molecule type" value="Genomic_DNA"/>
</dbReference>
<evidence type="ECO:0000313" key="5">
    <source>
        <dbReference type="Proteomes" id="UP000427071"/>
    </source>
</evidence>
<dbReference type="PANTHER" id="PTHR11364:SF27">
    <property type="entry name" value="SULFURTRANSFERASE"/>
    <property type="match status" value="1"/>
</dbReference>
<dbReference type="Gene3D" id="3.40.250.10">
    <property type="entry name" value="Rhodanese-like domain"/>
    <property type="match status" value="2"/>
</dbReference>
<dbReference type="PANTHER" id="PTHR11364">
    <property type="entry name" value="THIOSULFATE SULFERTANSFERASE"/>
    <property type="match status" value="1"/>
</dbReference>
<proteinExistence type="predicted"/>
<organism evidence="4 5">
    <name type="scientific">Corynebacterium kalinowskii</name>
    <dbReference type="NCBI Taxonomy" id="2675216"/>
    <lineage>
        <taxon>Bacteria</taxon>
        <taxon>Bacillati</taxon>
        <taxon>Actinomycetota</taxon>
        <taxon>Actinomycetes</taxon>
        <taxon>Mycobacteriales</taxon>
        <taxon>Corynebacteriaceae</taxon>
        <taxon>Corynebacterium</taxon>
    </lineage>
</organism>
<dbReference type="RefSeq" id="WP_156191617.1">
    <property type="nucleotide sequence ID" value="NZ_CP046452.1"/>
</dbReference>
<dbReference type="AlphaFoldDB" id="A0A6B8VDP8"/>
<dbReference type="CDD" id="cd01448">
    <property type="entry name" value="TST_Repeat_1"/>
    <property type="match status" value="1"/>
</dbReference>
<dbReference type="GO" id="GO:0004792">
    <property type="term" value="F:thiosulfate-cyanide sulfurtransferase activity"/>
    <property type="evidence" value="ECO:0007669"/>
    <property type="project" value="TreeGrafter"/>
</dbReference>
<keyword evidence="5" id="KW-1185">Reference proteome</keyword>
<dbReference type="EC" id="2.8.1.2" evidence="4"/>
<reference evidence="5" key="1">
    <citation type="submission" date="2019-11" db="EMBL/GenBank/DDBJ databases">
        <title>Complete genome sequence of Corynebacterium kalinowskii 1959, a novel Corynebacterium species isolated from soil of a small paddock in Vilsendorf, Germany.</title>
        <authorList>
            <person name="Schaffert L."/>
            <person name="Ruwe M."/>
            <person name="Milse J."/>
            <person name="Hanuschka K."/>
            <person name="Ortseifen V."/>
            <person name="Droste J."/>
            <person name="Brandt D."/>
            <person name="Schlueter L."/>
            <person name="Kutter Y."/>
            <person name="Vinke S."/>
            <person name="Viehoefer P."/>
            <person name="Jacob L."/>
            <person name="Luebke N.-C."/>
            <person name="Schulte-Berndt E."/>
            <person name="Hain C."/>
            <person name="Linder M."/>
            <person name="Schmidt P."/>
            <person name="Wollenschlaeger L."/>
            <person name="Luttermann T."/>
            <person name="Thieme E."/>
            <person name="Hassa J."/>
            <person name="Haak M."/>
            <person name="Wittchen M."/>
            <person name="Mentz A."/>
            <person name="Persicke M."/>
            <person name="Busche T."/>
            <person name="Ruckert C."/>
        </authorList>
    </citation>
    <scope>NUCLEOTIDE SEQUENCE [LARGE SCALE GENOMIC DNA]</scope>
    <source>
        <strain evidence="5">1959</strain>
    </source>
</reference>
<dbReference type="InterPro" id="IPR045078">
    <property type="entry name" value="TST/MPST-like"/>
</dbReference>
<feature type="domain" description="Rhodanese" evidence="3">
    <location>
        <begin position="41"/>
        <end position="133"/>
    </location>
</feature>
<dbReference type="PROSITE" id="PS50206">
    <property type="entry name" value="RHODANESE_3"/>
    <property type="match status" value="2"/>
</dbReference>
<evidence type="ECO:0000313" key="4">
    <source>
        <dbReference type="EMBL" id="QGU01189.1"/>
    </source>
</evidence>
<keyword evidence="2" id="KW-0677">Repeat</keyword>
<dbReference type="KEGG" id="ckw:CKALI_01450"/>
<dbReference type="InterPro" id="IPR036873">
    <property type="entry name" value="Rhodanese-like_dom_sf"/>
</dbReference>
<sequence>MITITPAELIQRVRSSMKTSIVASVWEPGEGASLERFHMEHIPNSMFCDAALALAGIPSSLAGRNPLPDAEQLGGWFRRMGLNAESPVVVYDHHKGLMAARAWWIFKWAGIEDVRILDGGLKAWVDAGEMVVGGPGNFPPTSTIRPNLGQMPTSSLDDVKSHQGILLDCRERSRFSGQKESLDLKAGHIPGAVNVPSGDMLNDDLTFKDPVEIRRMLAAVGIESGDNVIVYSGSGLHSAQMIAAMHHADLPGASLFVGGWSQWAADGSNPVVRVD</sequence>
<dbReference type="InterPro" id="IPR001763">
    <property type="entry name" value="Rhodanese-like_dom"/>
</dbReference>
<dbReference type="SMART" id="SM00450">
    <property type="entry name" value="RHOD"/>
    <property type="match status" value="2"/>
</dbReference>
<name>A0A6B8VDP8_9CORY</name>
<accession>A0A6B8VDP8</accession>
<protein>
    <submittedName>
        <fullName evidence="4">3-mercaptopyruvate sulfurtransferase</fullName>
        <ecNumber evidence="4">2.8.1.2</ecNumber>
    </submittedName>
</protein>
<dbReference type="SUPFAM" id="SSF52821">
    <property type="entry name" value="Rhodanese/Cell cycle control phosphatase"/>
    <property type="match status" value="2"/>
</dbReference>
<dbReference type="Proteomes" id="UP000427071">
    <property type="component" value="Chromosome"/>
</dbReference>
<dbReference type="Pfam" id="PF00581">
    <property type="entry name" value="Rhodanese"/>
    <property type="match status" value="2"/>
</dbReference>
<evidence type="ECO:0000259" key="3">
    <source>
        <dbReference type="PROSITE" id="PS50206"/>
    </source>
</evidence>
<dbReference type="GO" id="GO:0016784">
    <property type="term" value="F:3-mercaptopyruvate sulfurtransferase activity"/>
    <property type="evidence" value="ECO:0007669"/>
    <property type="project" value="UniProtKB-EC"/>
</dbReference>
<evidence type="ECO:0000256" key="1">
    <source>
        <dbReference type="ARBA" id="ARBA00022679"/>
    </source>
</evidence>
<dbReference type="CDD" id="cd01449">
    <property type="entry name" value="TST_Repeat_2"/>
    <property type="match status" value="1"/>
</dbReference>
<keyword evidence="1 4" id="KW-0808">Transferase</keyword>
<feature type="domain" description="Rhodanese" evidence="3">
    <location>
        <begin position="160"/>
        <end position="272"/>
    </location>
</feature>